<reference evidence="9" key="2">
    <citation type="submission" date="2020-11" db="EMBL/GenBank/DDBJ databases">
        <authorList>
            <person name="McCartney M.A."/>
            <person name="Auch B."/>
            <person name="Kono T."/>
            <person name="Mallez S."/>
            <person name="Becker A."/>
            <person name="Gohl D.M."/>
            <person name="Silverstein K.A.T."/>
            <person name="Koren S."/>
            <person name="Bechman K.B."/>
            <person name="Herman A."/>
            <person name="Abrahante J.E."/>
            <person name="Garbe J."/>
        </authorList>
    </citation>
    <scope>NUCLEOTIDE SEQUENCE</scope>
    <source>
        <strain evidence="9">Duluth1</strain>
        <tissue evidence="9">Whole animal</tissue>
    </source>
</reference>
<dbReference type="EMBL" id="JAIWYP010000003">
    <property type="protein sequence ID" value="KAH3857672.1"/>
    <property type="molecule type" value="Genomic_DNA"/>
</dbReference>
<protein>
    <recommendedName>
        <fullName evidence="8">SREBP regulating gene protein</fullName>
    </recommendedName>
</protein>
<evidence type="ECO:0000256" key="3">
    <source>
        <dbReference type="ARBA" id="ARBA00022989"/>
    </source>
</evidence>
<gene>
    <name evidence="9" type="ORF">DPMN_100284</name>
</gene>
<keyword evidence="6" id="KW-0325">Glycoprotein</keyword>
<evidence type="ECO:0000256" key="2">
    <source>
        <dbReference type="ARBA" id="ARBA00022692"/>
    </source>
</evidence>
<dbReference type="InterPro" id="IPR019352">
    <property type="entry name" value="SPRING1"/>
</dbReference>
<keyword evidence="10" id="KW-1185">Reference proteome</keyword>
<name>A0A9D4R8I6_DREPO</name>
<evidence type="ECO:0000256" key="1">
    <source>
        <dbReference type="ARBA" id="ARBA00004194"/>
    </source>
</evidence>
<accession>A0A9D4R8I6</accession>
<dbReference type="AlphaFoldDB" id="A0A9D4R8I6"/>
<evidence type="ECO:0000256" key="7">
    <source>
        <dbReference type="ARBA" id="ARBA00023461"/>
    </source>
</evidence>
<evidence type="ECO:0000313" key="10">
    <source>
        <dbReference type="Proteomes" id="UP000828390"/>
    </source>
</evidence>
<organism evidence="9 10">
    <name type="scientific">Dreissena polymorpha</name>
    <name type="common">Zebra mussel</name>
    <name type="synonym">Mytilus polymorpha</name>
    <dbReference type="NCBI Taxonomy" id="45954"/>
    <lineage>
        <taxon>Eukaryota</taxon>
        <taxon>Metazoa</taxon>
        <taxon>Spiralia</taxon>
        <taxon>Lophotrochozoa</taxon>
        <taxon>Mollusca</taxon>
        <taxon>Bivalvia</taxon>
        <taxon>Autobranchia</taxon>
        <taxon>Heteroconchia</taxon>
        <taxon>Euheterodonta</taxon>
        <taxon>Imparidentia</taxon>
        <taxon>Neoheterodontei</taxon>
        <taxon>Myida</taxon>
        <taxon>Dreissenoidea</taxon>
        <taxon>Dreissenidae</taxon>
        <taxon>Dreissena</taxon>
    </lineage>
</organism>
<dbReference type="PANTHER" id="PTHR13481:SF0">
    <property type="entry name" value="SREBP REGULATING GENE PROTEIN"/>
    <property type="match status" value="1"/>
</dbReference>
<comment type="similarity">
    <text evidence="7">Belongs to the SPRING family.</text>
</comment>
<keyword evidence="5" id="KW-0472">Membrane</keyword>
<evidence type="ECO:0000256" key="5">
    <source>
        <dbReference type="ARBA" id="ARBA00023136"/>
    </source>
</evidence>
<keyword evidence="2" id="KW-0812">Transmembrane</keyword>
<keyword evidence="4" id="KW-0333">Golgi apparatus</keyword>
<comment type="caution">
    <text evidence="9">The sequence shown here is derived from an EMBL/GenBank/DDBJ whole genome shotgun (WGS) entry which is preliminary data.</text>
</comment>
<dbReference type="PANTHER" id="PTHR13481">
    <property type="entry name" value="SREBP REGULATING GENE PROTEIN"/>
    <property type="match status" value="1"/>
</dbReference>
<sequence length="171" mass="19192">MTQSANASVYEVQHTLLRQPFQWHPKVSDVVGESSNITVCRNSVQGRQLIVDERGYICYHEGLTSGGCCSAQLGVSRYNCSTCKNNGCCYVYEHCISCCLEPQKKPILQRILQEARDNKEKLLVSVSDPFELCLAKCRTSSKSVQHENSYRDPSAKYCYGEDPPELQLVAT</sequence>
<reference evidence="9" key="1">
    <citation type="journal article" date="2019" name="bioRxiv">
        <title>The Genome of the Zebra Mussel, Dreissena polymorpha: A Resource for Invasive Species Research.</title>
        <authorList>
            <person name="McCartney M.A."/>
            <person name="Auch B."/>
            <person name="Kono T."/>
            <person name="Mallez S."/>
            <person name="Zhang Y."/>
            <person name="Obille A."/>
            <person name="Becker A."/>
            <person name="Abrahante J.E."/>
            <person name="Garbe J."/>
            <person name="Badalamenti J.P."/>
            <person name="Herman A."/>
            <person name="Mangelson H."/>
            <person name="Liachko I."/>
            <person name="Sullivan S."/>
            <person name="Sone E.D."/>
            <person name="Koren S."/>
            <person name="Silverstein K.A.T."/>
            <person name="Beckman K.B."/>
            <person name="Gohl D.M."/>
        </authorList>
    </citation>
    <scope>NUCLEOTIDE SEQUENCE</scope>
    <source>
        <strain evidence="9">Duluth1</strain>
        <tissue evidence="9">Whole animal</tissue>
    </source>
</reference>
<evidence type="ECO:0000256" key="4">
    <source>
        <dbReference type="ARBA" id="ARBA00023034"/>
    </source>
</evidence>
<evidence type="ECO:0000256" key="6">
    <source>
        <dbReference type="ARBA" id="ARBA00023180"/>
    </source>
</evidence>
<keyword evidence="3" id="KW-1133">Transmembrane helix</keyword>
<proteinExistence type="inferred from homology"/>
<dbReference type="GO" id="GO:0000139">
    <property type="term" value="C:Golgi membrane"/>
    <property type="evidence" value="ECO:0007669"/>
    <property type="project" value="UniProtKB-SubCell"/>
</dbReference>
<dbReference type="Proteomes" id="UP000828390">
    <property type="component" value="Unassembled WGS sequence"/>
</dbReference>
<evidence type="ECO:0000256" key="8">
    <source>
        <dbReference type="ARBA" id="ARBA00023485"/>
    </source>
</evidence>
<evidence type="ECO:0000313" key="9">
    <source>
        <dbReference type="EMBL" id="KAH3857672.1"/>
    </source>
</evidence>
<dbReference type="Pfam" id="PF10218">
    <property type="entry name" value="SPRING1"/>
    <property type="match status" value="1"/>
</dbReference>
<comment type="subcellular location">
    <subcellularLocation>
        <location evidence="1">Golgi apparatus membrane</location>
        <topology evidence="1">Single-pass membrane protein</topology>
    </subcellularLocation>
</comment>
<dbReference type="GO" id="GO:2000640">
    <property type="term" value="P:positive regulation of SREBP signaling pathway"/>
    <property type="evidence" value="ECO:0007669"/>
    <property type="project" value="InterPro"/>
</dbReference>